<dbReference type="OrthoDB" id="9766361at2"/>
<accession>A0A4Z0QY68</accession>
<dbReference type="Proteomes" id="UP000298460">
    <property type="component" value="Unassembled WGS sequence"/>
</dbReference>
<dbReference type="RefSeq" id="WP_135552802.1">
    <property type="nucleotide sequence ID" value="NZ_SPQQ01000024.1"/>
</dbReference>
<comment type="caution">
    <text evidence="2">The sequence shown here is derived from an EMBL/GenBank/DDBJ whole genome shotgun (WGS) entry which is preliminary data.</text>
</comment>
<dbReference type="PANTHER" id="PTHR22939">
    <property type="entry name" value="SERINE PROTEASE FAMILY S1C HTRA-RELATED"/>
    <property type="match status" value="1"/>
</dbReference>
<dbReference type="GO" id="GO:0004252">
    <property type="term" value="F:serine-type endopeptidase activity"/>
    <property type="evidence" value="ECO:0007669"/>
    <property type="project" value="InterPro"/>
</dbReference>
<reference evidence="2 3" key="1">
    <citation type="submission" date="2019-03" db="EMBL/GenBank/DDBJ databases">
        <title>Draft Genome Sequence of Desulfosporosinus fructosivorans Strain 63.6F, Isolated from Marine Sediment in the Baltic Sea.</title>
        <authorList>
            <person name="Hausmann B."/>
            <person name="Vandieken V."/>
            <person name="Pjevac P."/>
            <person name="Schreck K."/>
            <person name="Herbold C.W."/>
            <person name="Loy A."/>
        </authorList>
    </citation>
    <scope>NUCLEOTIDE SEQUENCE [LARGE SCALE GENOMIC DNA]</scope>
    <source>
        <strain evidence="2 3">63.6F</strain>
    </source>
</reference>
<keyword evidence="2" id="KW-0645">Protease</keyword>
<dbReference type="AlphaFoldDB" id="A0A4Z0QY68"/>
<dbReference type="SUPFAM" id="SSF50494">
    <property type="entry name" value="Trypsin-like serine proteases"/>
    <property type="match status" value="1"/>
</dbReference>
<dbReference type="Gene3D" id="2.40.10.10">
    <property type="entry name" value="Trypsin-like serine proteases"/>
    <property type="match status" value="2"/>
</dbReference>
<keyword evidence="1" id="KW-0472">Membrane</keyword>
<dbReference type="InterPro" id="IPR043504">
    <property type="entry name" value="Peptidase_S1_PA_chymotrypsin"/>
</dbReference>
<keyword evidence="2" id="KW-0378">Hydrolase</keyword>
<dbReference type="Pfam" id="PF13365">
    <property type="entry name" value="Trypsin_2"/>
    <property type="match status" value="1"/>
</dbReference>
<dbReference type="PANTHER" id="PTHR22939:SF129">
    <property type="entry name" value="SERINE PROTEASE HTRA2, MITOCHONDRIAL"/>
    <property type="match status" value="1"/>
</dbReference>
<keyword evidence="1" id="KW-0812">Transmembrane</keyword>
<keyword evidence="1" id="KW-1133">Transmembrane helix</keyword>
<evidence type="ECO:0000256" key="1">
    <source>
        <dbReference type="SAM" id="Phobius"/>
    </source>
</evidence>
<evidence type="ECO:0000313" key="3">
    <source>
        <dbReference type="Proteomes" id="UP000298460"/>
    </source>
</evidence>
<proteinExistence type="predicted"/>
<evidence type="ECO:0000313" key="2">
    <source>
        <dbReference type="EMBL" id="TGE34933.1"/>
    </source>
</evidence>
<keyword evidence="3" id="KW-1185">Reference proteome</keyword>
<dbReference type="GO" id="GO:0042597">
    <property type="term" value="C:periplasmic space"/>
    <property type="evidence" value="ECO:0007669"/>
    <property type="project" value="TreeGrafter"/>
</dbReference>
<name>A0A4Z0QY68_9FIRM</name>
<sequence>MNDDELMDEEPGDELGDEMLNNKKPGYFRKLVTLLVLLAFIAISVPNFPFLFSDTLNFLEQNRALKEDEIVQRCKPAVVSIEATVANGLFNTEVKRGTGFNISPTGTIITNQHIVVNASTITIRFGDGTVYYSKKYEVIPDVDIAIIQIEGSALPTIALNTKDRVQTGDTVTIIGNPLGYEKISQRGEVGQFYSVKNSLNQIFDINIPINPGNSGSPVLDNQSKVIGVIFASTSVEINGKSEPRALAIPVQVLP</sequence>
<dbReference type="PRINTS" id="PR00834">
    <property type="entry name" value="PROTEASES2C"/>
</dbReference>
<dbReference type="InterPro" id="IPR009003">
    <property type="entry name" value="Peptidase_S1_PA"/>
</dbReference>
<feature type="transmembrane region" description="Helical" evidence="1">
    <location>
        <begin position="31"/>
        <end position="52"/>
    </location>
</feature>
<dbReference type="EMBL" id="SPQQ01000024">
    <property type="protein sequence ID" value="TGE34933.1"/>
    <property type="molecule type" value="Genomic_DNA"/>
</dbReference>
<protein>
    <submittedName>
        <fullName evidence="2">Serine protease</fullName>
    </submittedName>
</protein>
<dbReference type="GO" id="GO:0006515">
    <property type="term" value="P:protein quality control for misfolded or incompletely synthesized proteins"/>
    <property type="evidence" value="ECO:0007669"/>
    <property type="project" value="TreeGrafter"/>
</dbReference>
<organism evidence="2 3">
    <name type="scientific">Desulfosporosinus fructosivorans</name>
    <dbReference type="NCBI Taxonomy" id="2018669"/>
    <lineage>
        <taxon>Bacteria</taxon>
        <taxon>Bacillati</taxon>
        <taxon>Bacillota</taxon>
        <taxon>Clostridia</taxon>
        <taxon>Eubacteriales</taxon>
        <taxon>Desulfitobacteriaceae</taxon>
        <taxon>Desulfosporosinus</taxon>
    </lineage>
</organism>
<dbReference type="InterPro" id="IPR001940">
    <property type="entry name" value="Peptidase_S1C"/>
</dbReference>
<gene>
    <name evidence="2" type="ORF">E4K67_28015</name>
</gene>